<feature type="region of interest" description="Disordered" evidence="3">
    <location>
        <begin position="134"/>
        <end position="182"/>
    </location>
</feature>
<sequence>MREIVELTKTLIRFKTRTPDTDELHHCARYIQAWLDRYDVVYHRQDVAGIPSIWALPHTGRTKILLVTHFDVVNGPDTLFVPVEKDGMLYGRGAVDDKYAVALSLVLFKNTLAALRRQSGGQADMSFGILITGDEERRTRRRPRTSRGNAATHSKRADGDDSGTPLQGRQDPFSGSPGKNGP</sequence>
<dbReference type="PANTHER" id="PTHR43808:SF8">
    <property type="entry name" value="PEPTIDASE M20 DIMERISATION DOMAIN-CONTAINING PROTEIN"/>
    <property type="match status" value="1"/>
</dbReference>
<dbReference type="Gene3D" id="3.40.630.10">
    <property type="entry name" value="Zn peptidases"/>
    <property type="match status" value="1"/>
</dbReference>
<evidence type="ECO:0000313" key="5">
    <source>
        <dbReference type="Proteomes" id="UP000014977"/>
    </source>
</evidence>
<proteinExistence type="predicted"/>
<dbReference type="InterPro" id="IPR002933">
    <property type="entry name" value="Peptidase_M20"/>
</dbReference>
<dbReference type="Proteomes" id="UP000014977">
    <property type="component" value="Unassembled WGS sequence"/>
</dbReference>
<keyword evidence="5" id="KW-1185">Reference proteome</keyword>
<reference evidence="4 5" key="1">
    <citation type="journal article" date="2013" name="Genome Announc.">
        <title>Draft genome sequences for three mercury-methylating, sulfate-reducing bacteria.</title>
        <authorList>
            <person name="Brown S.D."/>
            <person name="Hurt R.A.Jr."/>
            <person name="Gilmour C.C."/>
            <person name="Elias D.A."/>
        </authorList>
    </citation>
    <scope>NUCLEOTIDE SEQUENCE [LARGE SCALE GENOMIC DNA]</scope>
    <source>
        <strain evidence="4 5">DSM 2059</strain>
    </source>
</reference>
<dbReference type="GO" id="GO:0016787">
    <property type="term" value="F:hydrolase activity"/>
    <property type="evidence" value="ECO:0007669"/>
    <property type="project" value="InterPro"/>
</dbReference>
<dbReference type="AlphaFoldDB" id="S7TAJ2"/>
<dbReference type="PANTHER" id="PTHR43808">
    <property type="entry name" value="ACETYLORNITHINE DEACETYLASE"/>
    <property type="match status" value="1"/>
</dbReference>
<dbReference type="Pfam" id="PF01546">
    <property type="entry name" value="Peptidase_M20"/>
    <property type="match status" value="1"/>
</dbReference>
<dbReference type="InterPro" id="IPR050072">
    <property type="entry name" value="Peptidase_M20A"/>
</dbReference>
<evidence type="ECO:0000256" key="3">
    <source>
        <dbReference type="SAM" id="MobiDB-lite"/>
    </source>
</evidence>
<dbReference type="PATRIC" id="fig|1121405.3.peg.3892"/>
<dbReference type="SUPFAM" id="SSF53187">
    <property type="entry name" value="Zn-dependent exopeptidases"/>
    <property type="match status" value="1"/>
</dbReference>
<protein>
    <submittedName>
        <fullName evidence="4">Peptidase M20</fullName>
    </submittedName>
</protein>
<dbReference type="OrthoDB" id="9809784at2"/>
<organism evidence="4 5">
    <name type="scientific">Desulfococcus multivorans DSM 2059</name>
    <dbReference type="NCBI Taxonomy" id="1121405"/>
    <lineage>
        <taxon>Bacteria</taxon>
        <taxon>Pseudomonadati</taxon>
        <taxon>Thermodesulfobacteriota</taxon>
        <taxon>Desulfobacteria</taxon>
        <taxon>Desulfobacterales</taxon>
        <taxon>Desulfococcaceae</taxon>
        <taxon>Desulfococcus</taxon>
    </lineage>
</organism>
<evidence type="ECO:0000313" key="4">
    <source>
        <dbReference type="EMBL" id="EPR34147.1"/>
    </source>
</evidence>
<evidence type="ECO:0000256" key="1">
    <source>
        <dbReference type="ARBA" id="ARBA00022801"/>
    </source>
</evidence>
<comment type="caution">
    <text evidence="4">The sequence shown here is derived from an EMBL/GenBank/DDBJ whole genome shotgun (WGS) entry which is preliminary data.</text>
</comment>
<evidence type="ECO:0000256" key="2">
    <source>
        <dbReference type="ARBA" id="ARBA00022833"/>
    </source>
</evidence>
<dbReference type="RefSeq" id="WP_020878492.1">
    <property type="nucleotide sequence ID" value="NZ_ATHJ01000119.1"/>
</dbReference>
<dbReference type="eggNOG" id="COG0624">
    <property type="taxonomic scope" value="Bacteria"/>
</dbReference>
<dbReference type="STRING" id="897.B2D07_13625"/>
<keyword evidence="1" id="KW-0378">Hydrolase</keyword>
<gene>
    <name evidence="4" type="ORF">dsmv_3359</name>
</gene>
<keyword evidence="2" id="KW-0862">Zinc</keyword>
<accession>S7TAJ2</accession>
<name>S7TAJ2_DESML</name>
<dbReference type="EMBL" id="ATHJ01000119">
    <property type="protein sequence ID" value="EPR34147.1"/>
    <property type="molecule type" value="Genomic_DNA"/>
</dbReference>